<dbReference type="eggNOG" id="ENOG502S56A">
    <property type="taxonomic scope" value="Eukaryota"/>
</dbReference>
<dbReference type="VEuPathDB" id="FungiDB:DEHA2C02948g"/>
<evidence type="ECO:0000313" key="3">
    <source>
        <dbReference type="Proteomes" id="UP000000599"/>
    </source>
</evidence>
<dbReference type="InterPro" id="IPR006976">
    <property type="entry name" value="VanZ-like"/>
</dbReference>
<dbReference type="Proteomes" id="UP000000599">
    <property type="component" value="Chromosome C"/>
</dbReference>
<dbReference type="PANTHER" id="PTHR28008">
    <property type="entry name" value="DOMAIN PROTEIN, PUTATIVE (AFU_ORTHOLOGUE AFUA_3G10980)-RELATED"/>
    <property type="match status" value="1"/>
</dbReference>
<reference evidence="2 3" key="1">
    <citation type="journal article" date="2004" name="Nature">
        <title>Genome evolution in yeasts.</title>
        <authorList>
            <consortium name="Genolevures"/>
            <person name="Dujon B."/>
            <person name="Sherman D."/>
            <person name="Fischer G."/>
            <person name="Durrens P."/>
            <person name="Casaregola S."/>
            <person name="Lafontaine I."/>
            <person name="de Montigny J."/>
            <person name="Marck C."/>
            <person name="Neuveglise C."/>
            <person name="Talla E."/>
            <person name="Goffard N."/>
            <person name="Frangeul L."/>
            <person name="Aigle M."/>
            <person name="Anthouard V."/>
            <person name="Babour A."/>
            <person name="Barbe V."/>
            <person name="Barnay S."/>
            <person name="Blanchin S."/>
            <person name="Beckerich J.M."/>
            <person name="Beyne E."/>
            <person name="Bleykasten C."/>
            <person name="Boisrame A."/>
            <person name="Boyer J."/>
            <person name="Cattolico L."/>
            <person name="Confanioleri F."/>
            <person name="de Daruvar A."/>
            <person name="Despons L."/>
            <person name="Fabre E."/>
            <person name="Fairhead C."/>
            <person name="Ferry-Dumazet H."/>
            <person name="Groppi A."/>
            <person name="Hantraye F."/>
            <person name="Hennequin C."/>
            <person name="Jauniaux N."/>
            <person name="Joyet P."/>
            <person name="Kachouri R."/>
            <person name="Kerrest A."/>
            <person name="Koszul R."/>
            <person name="Lemaire M."/>
            <person name="Lesur I."/>
            <person name="Ma L."/>
            <person name="Muller H."/>
            <person name="Nicaud J.M."/>
            <person name="Nikolski M."/>
            <person name="Oztas S."/>
            <person name="Ozier-Kalogeropoulos O."/>
            <person name="Pellenz S."/>
            <person name="Potier S."/>
            <person name="Richard G.F."/>
            <person name="Straub M.L."/>
            <person name="Suleau A."/>
            <person name="Swennene D."/>
            <person name="Tekaia F."/>
            <person name="Wesolowski-Louvel M."/>
            <person name="Westhof E."/>
            <person name="Wirth B."/>
            <person name="Zeniou-Meyer M."/>
            <person name="Zivanovic I."/>
            <person name="Bolotin-Fukuhara M."/>
            <person name="Thierry A."/>
            <person name="Bouchier C."/>
            <person name="Caudron B."/>
            <person name="Scarpelli C."/>
            <person name="Gaillardin C."/>
            <person name="Weissenbach J."/>
            <person name="Wincker P."/>
            <person name="Souciet J.L."/>
        </authorList>
    </citation>
    <scope>NUCLEOTIDE SEQUENCE [LARGE SCALE GENOMIC DNA]</scope>
    <source>
        <strain evidence="3">ATCC 36239 / CBS 767 / BCRC 21394 / JCM 1990 / NBRC 0083 / IGC 2968</strain>
    </source>
</reference>
<name>Q6BVG1_DEBHA</name>
<dbReference type="GeneID" id="2900283"/>
<accession>Q6BVG1</accession>
<gene>
    <name evidence="2" type="ordered locus">DEHA2C02948g</name>
</gene>
<evidence type="ECO:0000313" key="2">
    <source>
        <dbReference type="EMBL" id="CAG85848.2"/>
    </source>
</evidence>
<sequence>MVLTVEFYFIFNTKRKELKMLRYITLLVCTGGAGIGSEILQSVVNPTRVFDINDILCNIAGSLVGVGISSGYSMWIMKNKRPQKQSYIMNVRQSSNRIEQEDVVPEEEDYIKIEMKDAAEQV</sequence>
<feature type="domain" description="VanZ-like" evidence="1">
    <location>
        <begin position="4"/>
        <end position="69"/>
    </location>
</feature>
<dbReference type="Pfam" id="PF04892">
    <property type="entry name" value="VanZ"/>
    <property type="match status" value="1"/>
</dbReference>
<dbReference type="RefSeq" id="XP_457808.2">
    <property type="nucleotide sequence ID" value="XM_457808.2"/>
</dbReference>
<keyword evidence="3" id="KW-1185">Reference proteome</keyword>
<dbReference type="AlphaFoldDB" id="Q6BVG1"/>
<organism evidence="2 3">
    <name type="scientific">Debaryomyces hansenii (strain ATCC 36239 / CBS 767 / BCRC 21394 / JCM 1990 / NBRC 0083 / IGC 2968)</name>
    <name type="common">Yeast</name>
    <name type="synonym">Torulaspora hansenii</name>
    <dbReference type="NCBI Taxonomy" id="284592"/>
    <lineage>
        <taxon>Eukaryota</taxon>
        <taxon>Fungi</taxon>
        <taxon>Dikarya</taxon>
        <taxon>Ascomycota</taxon>
        <taxon>Saccharomycotina</taxon>
        <taxon>Pichiomycetes</taxon>
        <taxon>Debaryomycetaceae</taxon>
        <taxon>Debaryomyces</taxon>
    </lineage>
</organism>
<dbReference type="KEGG" id="dha:DEHA2C02948g"/>
<proteinExistence type="predicted"/>
<dbReference type="OrthoDB" id="63581at2759"/>
<dbReference type="HOGENOM" id="CLU_096870_1_0_1"/>
<evidence type="ECO:0000259" key="1">
    <source>
        <dbReference type="Pfam" id="PF04892"/>
    </source>
</evidence>
<protein>
    <submittedName>
        <fullName evidence="2">DEHA2C02948p</fullName>
    </submittedName>
</protein>
<dbReference type="InParanoid" id="Q6BVG1"/>
<dbReference type="EMBL" id="CR382135">
    <property type="protein sequence ID" value="CAG85848.2"/>
    <property type="molecule type" value="Genomic_DNA"/>
</dbReference>
<dbReference type="PANTHER" id="PTHR28008:SF1">
    <property type="entry name" value="DOMAIN PROTEIN, PUTATIVE (AFU_ORTHOLOGUE AFUA_3G10980)-RELATED"/>
    <property type="match status" value="1"/>
</dbReference>